<comment type="caution">
    <text evidence="6">The sequence shown here is derived from an EMBL/GenBank/DDBJ whole genome shotgun (WGS) entry which is preliminary data.</text>
</comment>
<dbReference type="PATRIC" id="fig|1177154.3.peg.3190"/>
<organism evidence="6 7">
    <name type="scientific">Alcanivorax nanhaiticus</name>
    <dbReference type="NCBI Taxonomy" id="1177154"/>
    <lineage>
        <taxon>Bacteria</taxon>
        <taxon>Pseudomonadati</taxon>
        <taxon>Pseudomonadota</taxon>
        <taxon>Gammaproteobacteria</taxon>
        <taxon>Oceanospirillales</taxon>
        <taxon>Alcanivoracaceae</taxon>
        <taxon>Alcanivorax</taxon>
    </lineage>
</organism>
<dbReference type="PANTHER" id="PTHR35371:SF1">
    <property type="entry name" value="BLR7753 PROTEIN"/>
    <property type="match status" value="1"/>
</dbReference>
<dbReference type="RefSeq" id="WP_035234422.1">
    <property type="nucleotide sequence ID" value="NZ_ARXV01000016.1"/>
</dbReference>
<dbReference type="Proteomes" id="UP000029444">
    <property type="component" value="Unassembled WGS sequence"/>
</dbReference>
<comment type="subcellular location">
    <subcellularLocation>
        <location evidence="1">Membrane</location>
    </subcellularLocation>
</comment>
<evidence type="ECO:0000256" key="4">
    <source>
        <dbReference type="ARBA" id="ARBA00023136"/>
    </source>
</evidence>
<dbReference type="Pfam" id="PF01124">
    <property type="entry name" value="MAPEG"/>
    <property type="match status" value="1"/>
</dbReference>
<evidence type="ECO:0000313" key="6">
    <source>
        <dbReference type="EMBL" id="KGD63513.1"/>
    </source>
</evidence>
<dbReference type="eggNOG" id="COG3686">
    <property type="taxonomic scope" value="Bacteria"/>
</dbReference>
<dbReference type="SUPFAM" id="SSF161084">
    <property type="entry name" value="MAPEG domain-like"/>
    <property type="match status" value="1"/>
</dbReference>
<dbReference type="STRING" id="1177154.Y5S_03149"/>
<dbReference type="EMBL" id="ARXV01000016">
    <property type="protein sequence ID" value="KGD63513.1"/>
    <property type="molecule type" value="Genomic_DNA"/>
</dbReference>
<dbReference type="PANTHER" id="PTHR35371">
    <property type="entry name" value="INNER MEMBRANE PROTEIN"/>
    <property type="match status" value="1"/>
</dbReference>
<keyword evidence="2 5" id="KW-0812">Transmembrane</keyword>
<evidence type="ECO:0000256" key="3">
    <source>
        <dbReference type="ARBA" id="ARBA00022989"/>
    </source>
</evidence>
<dbReference type="GO" id="GO:0016020">
    <property type="term" value="C:membrane"/>
    <property type="evidence" value="ECO:0007669"/>
    <property type="project" value="UniProtKB-SubCell"/>
</dbReference>
<evidence type="ECO:0000256" key="2">
    <source>
        <dbReference type="ARBA" id="ARBA00022692"/>
    </source>
</evidence>
<accession>A0A095TM40</accession>
<reference evidence="6 7" key="1">
    <citation type="submission" date="2012-09" db="EMBL/GenBank/DDBJ databases">
        <title>Genome Sequence of alkane-degrading Bacterium Alcanivorax sp. 19-m-6.</title>
        <authorList>
            <person name="Lai Q."/>
            <person name="Shao Z."/>
        </authorList>
    </citation>
    <scope>NUCLEOTIDE SEQUENCE [LARGE SCALE GENOMIC DNA]</scope>
    <source>
        <strain evidence="6 7">19-m-6</strain>
    </source>
</reference>
<keyword evidence="4 5" id="KW-0472">Membrane</keyword>
<dbReference type="OrthoDB" id="513661at2"/>
<keyword evidence="3 5" id="KW-1133">Transmembrane helix</keyword>
<feature type="transmembrane region" description="Helical" evidence="5">
    <location>
        <begin position="109"/>
        <end position="127"/>
    </location>
</feature>
<dbReference type="InterPro" id="IPR001129">
    <property type="entry name" value="Membr-assoc_MAPEG"/>
</dbReference>
<keyword evidence="7" id="KW-1185">Reference proteome</keyword>
<sequence length="128" mass="13784">MTIAYWCVLAAIFLPYLSTGIAKFQGGFGPKQNHNPREFLETLEGSRKRAHWAQQNGFEVTPAFAAAVIIAHLAATSPQGTIDGIALAFVLSRIMFTVCYVADWASARTLVWAFGMGCIVSLFVGVGG</sequence>
<evidence type="ECO:0008006" key="8">
    <source>
        <dbReference type="Google" id="ProtNLM"/>
    </source>
</evidence>
<proteinExistence type="predicted"/>
<evidence type="ECO:0000256" key="1">
    <source>
        <dbReference type="ARBA" id="ARBA00004370"/>
    </source>
</evidence>
<evidence type="ECO:0000313" key="7">
    <source>
        <dbReference type="Proteomes" id="UP000029444"/>
    </source>
</evidence>
<protein>
    <recommendedName>
        <fullName evidence="8">MAPEG family protein</fullName>
    </recommendedName>
</protein>
<dbReference type="Gene3D" id="1.20.120.550">
    <property type="entry name" value="Membrane associated eicosanoid/glutathione metabolism-like domain"/>
    <property type="match status" value="1"/>
</dbReference>
<dbReference type="AlphaFoldDB" id="A0A095TM40"/>
<name>A0A095TM40_9GAMM</name>
<dbReference type="InterPro" id="IPR023352">
    <property type="entry name" value="MAPEG-like_dom_sf"/>
</dbReference>
<evidence type="ECO:0000256" key="5">
    <source>
        <dbReference type="SAM" id="Phobius"/>
    </source>
</evidence>
<gene>
    <name evidence="6" type="ORF">Y5S_03149</name>
</gene>